<feature type="compositionally biased region" description="Basic residues" evidence="1">
    <location>
        <begin position="26"/>
        <end position="40"/>
    </location>
</feature>
<reference evidence="2" key="1">
    <citation type="submission" date="2020-02" db="EMBL/GenBank/DDBJ databases">
        <authorList>
            <person name="Meier V. D."/>
        </authorList>
    </citation>
    <scope>NUCLEOTIDE SEQUENCE</scope>
    <source>
        <strain evidence="2">AVDCRST_MAG57</strain>
    </source>
</reference>
<keyword evidence="2" id="KW-0449">Lipoprotein</keyword>
<protein>
    <submittedName>
        <fullName evidence="2">Putative lipoprotein</fullName>
    </submittedName>
</protein>
<evidence type="ECO:0000256" key="1">
    <source>
        <dbReference type="SAM" id="MobiDB-lite"/>
    </source>
</evidence>
<dbReference type="EMBL" id="CADCTI010000202">
    <property type="protein sequence ID" value="CAA9257745.1"/>
    <property type="molecule type" value="Genomic_DNA"/>
</dbReference>
<feature type="non-terminal residue" evidence="2">
    <location>
        <position position="220"/>
    </location>
</feature>
<gene>
    <name evidence="2" type="ORF">AVDCRST_MAG57-2468</name>
</gene>
<dbReference type="AlphaFoldDB" id="A0A6J4IP39"/>
<feature type="compositionally biased region" description="Basic and acidic residues" evidence="1">
    <location>
        <begin position="161"/>
        <end position="175"/>
    </location>
</feature>
<feature type="region of interest" description="Disordered" evidence="1">
    <location>
        <begin position="1"/>
        <end position="220"/>
    </location>
</feature>
<name>A0A6J4IP39_9ACTN</name>
<feature type="compositionally biased region" description="Basic residues" evidence="1">
    <location>
        <begin position="57"/>
        <end position="71"/>
    </location>
</feature>
<feature type="compositionally biased region" description="Basic and acidic residues" evidence="1">
    <location>
        <begin position="104"/>
        <end position="122"/>
    </location>
</feature>
<sequence length="220" mass="24184">DEHRASPSPAPGRRHRPQPRAERLQRGRRGRQRGVAHGQRRRLDDRDECGPGDRRAVRPRVRCAPRRRRGQPHRDGRRSAGHRGHQQPGAVGAGPVGRRGQPHRVAEQPAEHHRPGTGERGVRGVAAGGPGPAAGRPAAADLRAHPPRHPGPAHPRGPGRHAHDAEQRPGDDRGLRGGLHGQRRADPRRNRTGLGRLRQRADRQRDRLHHRPGAGPGRSV</sequence>
<accession>A0A6J4IP39</accession>
<evidence type="ECO:0000313" key="2">
    <source>
        <dbReference type="EMBL" id="CAA9257745.1"/>
    </source>
</evidence>
<feature type="compositionally biased region" description="Basic and acidic residues" evidence="1">
    <location>
        <begin position="41"/>
        <end position="56"/>
    </location>
</feature>
<feature type="non-terminal residue" evidence="2">
    <location>
        <position position="1"/>
    </location>
</feature>
<organism evidence="2">
    <name type="scientific">uncultured Blastococcus sp</name>
    <dbReference type="NCBI Taxonomy" id="217144"/>
    <lineage>
        <taxon>Bacteria</taxon>
        <taxon>Bacillati</taxon>
        <taxon>Actinomycetota</taxon>
        <taxon>Actinomycetes</taxon>
        <taxon>Geodermatophilales</taxon>
        <taxon>Geodermatophilaceae</taxon>
        <taxon>Blastococcus</taxon>
        <taxon>environmental samples</taxon>
    </lineage>
</organism>
<proteinExistence type="predicted"/>